<feature type="transmembrane region" description="Helical" evidence="6">
    <location>
        <begin position="352"/>
        <end position="377"/>
    </location>
</feature>
<keyword evidence="3 6" id="KW-0812">Transmembrane</keyword>
<feature type="transmembrane region" description="Helical" evidence="6">
    <location>
        <begin position="58"/>
        <end position="79"/>
    </location>
</feature>
<comment type="subcellular location">
    <subcellularLocation>
        <location evidence="1">Cell membrane</location>
        <topology evidence="1">Multi-pass membrane protein</topology>
    </subcellularLocation>
</comment>
<dbReference type="GO" id="GO:0005886">
    <property type="term" value="C:plasma membrane"/>
    <property type="evidence" value="ECO:0007669"/>
    <property type="project" value="UniProtKB-SubCell"/>
</dbReference>
<evidence type="ECO:0000256" key="5">
    <source>
        <dbReference type="ARBA" id="ARBA00023136"/>
    </source>
</evidence>
<reference evidence="7 10" key="1">
    <citation type="submission" date="2018-11" db="EMBL/GenBank/DDBJ databases">
        <title>The genome of Variovorax sp T529.</title>
        <authorList>
            <person name="Gao J."/>
        </authorList>
    </citation>
    <scope>NUCLEOTIDE SEQUENCE [LARGE SCALE GENOMIC DNA]</scope>
    <source>
        <strain evidence="7 10">T529</strain>
    </source>
</reference>
<organism evidence="7 10">
    <name type="scientific">Variovorax beijingensis</name>
    <dbReference type="NCBI Taxonomy" id="2496117"/>
    <lineage>
        <taxon>Bacteria</taxon>
        <taxon>Pseudomonadati</taxon>
        <taxon>Pseudomonadota</taxon>
        <taxon>Betaproteobacteria</taxon>
        <taxon>Burkholderiales</taxon>
        <taxon>Comamonadaceae</taxon>
        <taxon>Variovorax</taxon>
    </lineage>
</organism>
<evidence type="ECO:0000256" key="4">
    <source>
        <dbReference type="ARBA" id="ARBA00022989"/>
    </source>
</evidence>
<feature type="transmembrane region" description="Helical" evidence="6">
    <location>
        <begin position="322"/>
        <end position="340"/>
    </location>
</feature>
<reference evidence="8 9" key="2">
    <citation type="submission" date="2018-12" db="EMBL/GenBank/DDBJ databases">
        <title>The genome sequences of strain 502.</title>
        <authorList>
            <person name="Gao J."/>
            <person name="Sun J."/>
        </authorList>
    </citation>
    <scope>NUCLEOTIDE SEQUENCE [LARGE SCALE GENOMIC DNA]</scope>
    <source>
        <strain evidence="8 9">502</strain>
    </source>
</reference>
<protein>
    <submittedName>
        <fullName evidence="7">Polysaccharide biosynthesis protein</fullName>
    </submittedName>
</protein>
<feature type="transmembrane region" description="Helical" evidence="6">
    <location>
        <begin position="295"/>
        <end position="316"/>
    </location>
</feature>
<evidence type="ECO:0000256" key="2">
    <source>
        <dbReference type="ARBA" id="ARBA00022475"/>
    </source>
</evidence>
<gene>
    <name evidence="7" type="ORF">EH244_09575</name>
    <name evidence="8" type="ORF">EJO66_06225</name>
</gene>
<accession>A0A3P3EVF4</accession>
<sequence>MNILHRTAQLTGMRAVQLHGLGALASRLYVYLSGFLALFLMAAYVSPSDFGEYSIYQSVLEVALVVATLGSSLLFARNAATVPPGVRRGDVLRTLAIGLPLAALLSAAVLRIQHLPILGAPFVLLMAALTVFSLMSLRLSYSRGLGLAGLLNLEGGIRSTILVIGVAAFAAWGAELRATQLLLINLLAFLLVGAACMHSRWAAGPPAGRPALGLASQGSATVYSLLMFLLRKSDLLVVAFFMPLGYVGAFKIAFLLAEAPSQFVQAFLYTKTRPMLGTDAAHADGSELRLAKHSFLLGCALFAALAVVIAAAAPLLKVGREALEIFLCMAPYFLLRTYTVHHEMLLALKASMASLGWWALAEVLLRLLSYGAVVAVFPGKPHYVFFIAAVSDLLLYEVRMRALLGFFPLARLVRGSFQRPS</sequence>
<name>A0A3P3EVF4_9BURK</name>
<dbReference type="AlphaFoldDB" id="A0A3P3EVF4"/>
<proteinExistence type="predicted"/>
<keyword evidence="5 6" id="KW-0472">Membrane</keyword>
<feature type="transmembrane region" description="Helical" evidence="6">
    <location>
        <begin position="178"/>
        <end position="199"/>
    </location>
</feature>
<dbReference type="RefSeq" id="WP_124958158.1">
    <property type="nucleotide sequence ID" value="NZ_RQXU01000004.1"/>
</dbReference>
<dbReference type="InterPro" id="IPR050833">
    <property type="entry name" value="Poly_Biosynth_Transport"/>
</dbReference>
<evidence type="ECO:0000313" key="8">
    <source>
        <dbReference type="EMBL" id="RSZ41514.1"/>
    </source>
</evidence>
<dbReference type="PANTHER" id="PTHR30250">
    <property type="entry name" value="PST FAMILY PREDICTED COLANIC ACID TRANSPORTER"/>
    <property type="match status" value="1"/>
</dbReference>
<feature type="transmembrane region" description="Helical" evidence="6">
    <location>
        <begin position="118"/>
        <end position="137"/>
    </location>
</feature>
<dbReference type="PANTHER" id="PTHR30250:SF11">
    <property type="entry name" value="O-ANTIGEN TRANSPORTER-RELATED"/>
    <property type="match status" value="1"/>
</dbReference>
<evidence type="ECO:0000313" key="10">
    <source>
        <dbReference type="Proteomes" id="UP000271590"/>
    </source>
</evidence>
<feature type="transmembrane region" description="Helical" evidence="6">
    <location>
        <begin position="149"/>
        <end position="172"/>
    </location>
</feature>
<feature type="transmembrane region" description="Helical" evidence="6">
    <location>
        <begin position="28"/>
        <end position="46"/>
    </location>
</feature>
<keyword evidence="4 6" id="KW-1133">Transmembrane helix</keyword>
<dbReference type="EMBL" id="RXFQ01000003">
    <property type="protein sequence ID" value="RSZ41514.1"/>
    <property type="molecule type" value="Genomic_DNA"/>
</dbReference>
<keyword evidence="2" id="KW-1003">Cell membrane</keyword>
<evidence type="ECO:0000256" key="3">
    <source>
        <dbReference type="ARBA" id="ARBA00022692"/>
    </source>
</evidence>
<dbReference type="EMBL" id="RQXU01000004">
    <property type="protein sequence ID" value="RRH89822.1"/>
    <property type="molecule type" value="Genomic_DNA"/>
</dbReference>
<evidence type="ECO:0000313" key="9">
    <source>
        <dbReference type="Proteomes" id="UP000271137"/>
    </source>
</evidence>
<dbReference type="Proteomes" id="UP000271590">
    <property type="component" value="Unassembled WGS sequence"/>
</dbReference>
<evidence type="ECO:0000256" key="6">
    <source>
        <dbReference type="SAM" id="Phobius"/>
    </source>
</evidence>
<dbReference type="Proteomes" id="UP000271137">
    <property type="component" value="Unassembled WGS sequence"/>
</dbReference>
<comment type="caution">
    <text evidence="7">The sequence shown here is derived from an EMBL/GenBank/DDBJ whole genome shotgun (WGS) entry which is preliminary data.</text>
</comment>
<feature type="transmembrane region" description="Helical" evidence="6">
    <location>
        <begin position="211"/>
        <end position="230"/>
    </location>
</feature>
<keyword evidence="9" id="KW-1185">Reference proteome</keyword>
<evidence type="ECO:0000256" key="1">
    <source>
        <dbReference type="ARBA" id="ARBA00004651"/>
    </source>
</evidence>
<feature type="transmembrane region" description="Helical" evidence="6">
    <location>
        <begin position="236"/>
        <end position="257"/>
    </location>
</feature>
<evidence type="ECO:0000313" key="7">
    <source>
        <dbReference type="EMBL" id="RRH89822.1"/>
    </source>
</evidence>